<protein>
    <submittedName>
        <fullName evidence="1">Uncharacterized protein</fullName>
    </submittedName>
</protein>
<evidence type="ECO:0000313" key="1">
    <source>
        <dbReference type="EMBL" id="SET40025.1"/>
    </source>
</evidence>
<reference evidence="1 2" key="1">
    <citation type="submission" date="2016-10" db="EMBL/GenBank/DDBJ databases">
        <authorList>
            <person name="Varghese N."/>
            <person name="Submissions S."/>
        </authorList>
    </citation>
    <scope>NUCLEOTIDE SEQUENCE [LARGE SCALE GENOMIC DNA]</scope>
    <source>
        <strain evidence="1 2">NLAE-zl-C196</strain>
    </source>
</reference>
<dbReference type="Proteomes" id="UP000182121">
    <property type="component" value="Unassembled WGS sequence"/>
</dbReference>
<sequence length="45" mass="5189">MDSMEPIPPLLVKSWQNLRVSLMTKAWLDSCLSSSSRNMTRMMSE</sequence>
<evidence type="ECO:0000313" key="2">
    <source>
        <dbReference type="Proteomes" id="UP000182121"/>
    </source>
</evidence>
<comment type="caution">
    <text evidence="1">The sequence shown here is derived from an EMBL/GenBank/DDBJ whole genome shotgun (WGS) entry which is preliminary data.</text>
</comment>
<accession>A0A1I0E4H9</accession>
<dbReference type="AlphaFoldDB" id="A0A1I0E4H9"/>
<dbReference type="EMBL" id="FOIO01000007">
    <property type="protein sequence ID" value="SET40025.1"/>
    <property type="molecule type" value="Genomic_DNA"/>
</dbReference>
<proteinExistence type="predicted"/>
<organism evidence="1 2">
    <name type="scientific">Enterocloster clostridioformis</name>
    <dbReference type="NCBI Taxonomy" id="1531"/>
    <lineage>
        <taxon>Bacteria</taxon>
        <taxon>Bacillati</taxon>
        <taxon>Bacillota</taxon>
        <taxon>Clostridia</taxon>
        <taxon>Lachnospirales</taxon>
        <taxon>Lachnospiraceae</taxon>
        <taxon>Enterocloster</taxon>
    </lineage>
</organism>
<gene>
    <name evidence="1" type="ORF">SAMN05216521_100792</name>
</gene>
<name>A0A1I0E4H9_9FIRM</name>